<sequence length="64" mass="6655">MKRCNYPIETTAVGTTPGSFKVNETGAATYTIPITVPPGTAGMAPTLSINFNSQSGNGSVRYKS</sequence>
<reference evidence="4 5" key="1">
    <citation type="journal article" date="2018" name="Aquat. Microb. Ecol.">
        <title>Gammaproteobacterial methanotrophs dominate.</title>
        <authorList>
            <person name="Rissanen A.J."/>
            <person name="Saarenheimo J."/>
            <person name="Tiirola M."/>
            <person name="Peura S."/>
            <person name="Aalto S.L."/>
            <person name="Karvinen A."/>
            <person name="Nykanen H."/>
        </authorList>
    </citation>
    <scope>NUCLEOTIDE SEQUENCE [LARGE SCALE GENOMIC DNA]</scope>
    <source>
        <strain evidence="4">AMbin10</strain>
    </source>
</reference>
<dbReference type="Proteomes" id="UP000249396">
    <property type="component" value="Unassembled WGS sequence"/>
</dbReference>
<comment type="subcellular location">
    <subcellularLocation>
        <location evidence="1">Secreted</location>
    </subcellularLocation>
</comment>
<evidence type="ECO:0000313" key="5">
    <source>
        <dbReference type="Proteomes" id="UP000249396"/>
    </source>
</evidence>
<keyword evidence="2" id="KW-0964">Secreted</keyword>
<accession>A0A2W4R8Y2</accession>
<dbReference type="Pfam" id="PF03534">
    <property type="entry name" value="SpvB"/>
    <property type="match status" value="1"/>
</dbReference>
<organism evidence="4 5">
    <name type="scientific">Candidatus Methylumidiphilus alinenensis</name>
    <dbReference type="NCBI Taxonomy" id="2202197"/>
    <lineage>
        <taxon>Bacteria</taxon>
        <taxon>Pseudomonadati</taxon>
        <taxon>Pseudomonadota</taxon>
        <taxon>Gammaproteobacteria</taxon>
        <taxon>Methylococcales</taxon>
        <taxon>Candidatus Methylumidiphilus</taxon>
    </lineage>
</organism>
<comment type="caution">
    <text evidence="4">The sequence shown here is derived from an EMBL/GenBank/DDBJ whole genome shotgun (WGS) entry which is preliminary data.</text>
</comment>
<dbReference type="EMBL" id="QJPH01000301">
    <property type="protein sequence ID" value="PZN79386.1"/>
    <property type="molecule type" value="Genomic_DNA"/>
</dbReference>
<keyword evidence="3" id="KW-0843">Virulence</keyword>
<dbReference type="AlphaFoldDB" id="A0A2W4R8Y2"/>
<protein>
    <submittedName>
        <fullName evidence="4">Uncharacterized protein</fullName>
    </submittedName>
</protein>
<gene>
    <name evidence="4" type="ORF">DM484_11455</name>
</gene>
<evidence type="ECO:0000256" key="2">
    <source>
        <dbReference type="ARBA" id="ARBA00022525"/>
    </source>
</evidence>
<evidence type="ECO:0000256" key="1">
    <source>
        <dbReference type="ARBA" id="ARBA00004613"/>
    </source>
</evidence>
<dbReference type="InterPro" id="IPR003284">
    <property type="entry name" value="Sal_SpvB"/>
</dbReference>
<name>A0A2W4R8Y2_9GAMM</name>
<evidence type="ECO:0000313" key="4">
    <source>
        <dbReference type="EMBL" id="PZN79386.1"/>
    </source>
</evidence>
<dbReference type="GO" id="GO:0005737">
    <property type="term" value="C:cytoplasm"/>
    <property type="evidence" value="ECO:0007669"/>
    <property type="project" value="InterPro"/>
</dbReference>
<evidence type="ECO:0000256" key="3">
    <source>
        <dbReference type="ARBA" id="ARBA00023026"/>
    </source>
</evidence>
<dbReference type="GO" id="GO:0005576">
    <property type="term" value="C:extracellular region"/>
    <property type="evidence" value="ECO:0007669"/>
    <property type="project" value="UniProtKB-SubCell"/>
</dbReference>
<proteinExistence type="predicted"/>